<dbReference type="KEGG" id="gfu:KM031_13620"/>
<feature type="compositionally biased region" description="Acidic residues" evidence="1">
    <location>
        <begin position="107"/>
        <end position="140"/>
    </location>
</feature>
<evidence type="ECO:0000256" key="1">
    <source>
        <dbReference type="SAM" id="MobiDB-lite"/>
    </source>
</evidence>
<feature type="chain" id="PRO_5036879662" evidence="2">
    <location>
        <begin position="26"/>
        <end position="204"/>
    </location>
</feature>
<feature type="region of interest" description="Disordered" evidence="1">
    <location>
        <begin position="161"/>
        <end position="204"/>
    </location>
</feature>
<keyword evidence="4" id="KW-1185">Reference proteome</keyword>
<keyword evidence="2" id="KW-0732">Signal</keyword>
<feature type="compositionally biased region" description="Acidic residues" evidence="1">
    <location>
        <begin position="58"/>
        <end position="81"/>
    </location>
</feature>
<sequence length="204" mass="20262">MYISGSRALLASVAFCAGMAGPALAVPLAGGTALAPLGADQTAAASMAGLLILAEAEGEAGNESGDEDAGGTDEGAAEDGDTSLGDPVDGRDGCDNCRDEDATGTDPGDDAGEDVTEGELPDGEVTEGEVTDGEVTDDDGMAWAGGSPDFCEACGGEVVSEETVQTTATRSDRSAPRGTSFSRKERGADLREGCRGTARVACSD</sequence>
<accession>A0A975P5Q7</accession>
<feature type="compositionally biased region" description="Basic and acidic residues" evidence="1">
    <location>
        <begin position="182"/>
        <end position="194"/>
    </location>
</feature>
<gene>
    <name evidence="3" type="ORF">KM031_13620</name>
</gene>
<proteinExistence type="predicted"/>
<evidence type="ECO:0000313" key="4">
    <source>
        <dbReference type="Proteomes" id="UP000679352"/>
    </source>
</evidence>
<reference evidence="3" key="1">
    <citation type="submission" date="2021-06" db="EMBL/GenBank/DDBJ databases">
        <title>Direct submission.</title>
        <authorList>
            <person name="Lee C.-S."/>
            <person name="Jin L."/>
        </authorList>
    </citation>
    <scope>NUCLEOTIDE SEQUENCE</scope>
    <source>
        <strain evidence="3">Con5</strain>
    </source>
</reference>
<feature type="compositionally biased region" description="Basic and acidic residues" evidence="1">
    <location>
        <begin position="88"/>
        <end position="101"/>
    </location>
</feature>
<organism evidence="3 4">
    <name type="scientific">Gemmobacter fulvus</name>
    <dbReference type="NCBI Taxonomy" id="2840474"/>
    <lineage>
        <taxon>Bacteria</taxon>
        <taxon>Pseudomonadati</taxon>
        <taxon>Pseudomonadota</taxon>
        <taxon>Alphaproteobacteria</taxon>
        <taxon>Rhodobacterales</taxon>
        <taxon>Paracoccaceae</taxon>
        <taxon>Gemmobacter</taxon>
    </lineage>
</organism>
<feature type="region of interest" description="Disordered" evidence="1">
    <location>
        <begin position="58"/>
        <end position="148"/>
    </location>
</feature>
<dbReference type="RefSeq" id="WP_215506183.1">
    <property type="nucleotide sequence ID" value="NZ_CP076361.1"/>
</dbReference>
<dbReference type="AlphaFoldDB" id="A0A975P5Q7"/>
<feature type="signal peptide" evidence="2">
    <location>
        <begin position="1"/>
        <end position="25"/>
    </location>
</feature>
<evidence type="ECO:0000256" key="2">
    <source>
        <dbReference type="SAM" id="SignalP"/>
    </source>
</evidence>
<protein>
    <submittedName>
        <fullName evidence="3">Uncharacterized protein</fullName>
    </submittedName>
</protein>
<dbReference type="Proteomes" id="UP000679352">
    <property type="component" value="Chromosome"/>
</dbReference>
<evidence type="ECO:0000313" key="3">
    <source>
        <dbReference type="EMBL" id="QWK89862.1"/>
    </source>
</evidence>
<name>A0A975P5Q7_9RHOB</name>
<dbReference type="EMBL" id="CP076361">
    <property type="protein sequence ID" value="QWK89862.1"/>
    <property type="molecule type" value="Genomic_DNA"/>
</dbReference>